<feature type="compositionally biased region" description="Low complexity" evidence="1">
    <location>
        <begin position="174"/>
        <end position="191"/>
    </location>
</feature>
<dbReference type="EMBL" id="JARJLG010000013">
    <property type="protein sequence ID" value="KAJ7776041.1"/>
    <property type="molecule type" value="Genomic_DNA"/>
</dbReference>
<feature type="region of interest" description="Disordered" evidence="1">
    <location>
        <begin position="171"/>
        <end position="193"/>
    </location>
</feature>
<protein>
    <submittedName>
        <fullName evidence="3">Uncharacterized protein</fullName>
    </submittedName>
</protein>
<keyword evidence="4" id="KW-1185">Reference proteome</keyword>
<feature type="compositionally biased region" description="Low complexity" evidence="1">
    <location>
        <begin position="356"/>
        <end position="366"/>
    </location>
</feature>
<organism evidence="3 4">
    <name type="scientific">Mycena maculata</name>
    <dbReference type="NCBI Taxonomy" id="230809"/>
    <lineage>
        <taxon>Eukaryota</taxon>
        <taxon>Fungi</taxon>
        <taxon>Dikarya</taxon>
        <taxon>Basidiomycota</taxon>
        <taxon>Agaricomycotina</taxon>
        <taxon>Agaricomycetes</taxon>
        <taxon>Agaricomycetidae</taxon>
        <taxon>Agaricales</taxon>
        <taxon>Marasmiineae</taxon>
        <taxon>Mycenaceae</taxon>
        <taxon>Mycena</taxon>
    </lineage>
</organism>
<comment type="caution">
    <text evidence="3">The sequence shown here is derived from an EMBL/GenBank/DDBJ whole genome shotgun (WGS) entry which is preliminary data.</text>
</comment>
<dbReference type="AlphaFoldDB" id="A0AAD7K0V7"/>
<dbReference type="Proteomes" id="UP001215280">
    <property type="component" value="Unassembled WGS sequence"/>
</dbReference>
<proteinExistence type="predicted"/>
<evidence type="ECO:0000256" key="2">
    <source>
        <dbReference type="SAM" id="Phobius"/>
    </source>
</evidence>
<feature type="compositionally biased region" description="Polar residues" evidence="1">
    <location>
        <begin position="311"/>
        <end position="327"/>
    </location>
</feature>
<gene>
    <name evidence="3" type="ORF">DFH07DRAFT_766983</name>
</gene>
<feature type="region of interest" description="Disordered" evidence="1">
    <location>
        <begin position="250"/>
        <end position="398"/>
    </location>
</feature>
<evidence type="ECO:0000313" key="3">
    <source>
        <dbReference type="EMBL" id="KAJ7776041.1"/>
    </source>
</evidence>
<accession>A0AAD7K0V7</accession>
<keyword evidence="2" id="KW-0812">Transmembrane</keyword>
<reference evidence="3" key="1">
    <citation type="submission" date="2023-03" db="EMBL/GenBank/DDBJ databases">
        <title>Massive genome expansion in bonnet fungi (Mycena s.s.) driven by repeated elements and novel gene families across ecological guilds.</title>
        <authorList>
            <consortium name="Lawrence Berkeley National Laboratory"/>
            <person name="Harder C.B."/>
            <person name="Miyauchi S."/>
            <person name="Viragh M."/>
            <person name="Kuo A."/>
            <person name="Thoen E."/>
            <person name="Andreopoulos B."/>
            <person name="Lu D."/>
            <person name="Skrede I."/>
            <person name="Drula E."/>
            <person name="Henrissat B."/>
            <person name="Morin E."/>
            <person name="Kohler A."/>
            <person name="Barry K."/>
            <person name="LaButti K."/>
            <person name="Morin E."/>
            <person name="Salamov A."/>
            <person name="Lipzen A."/>
            <person name="Mereny Z."/>
            <person name="Hegedus B."/>
            <person name="Baldrian P."/>
            <person name="Stursova M."/>
            <person name="Weitz H."/>
            <person name="Taylor A."/>
            <person name="Grigoriev I.V."/>
            <person name="Nagy L.G."/>
            <person name="Martin F."/>
            <person name="Kauserud H."/>
        </authorList>
    </citation>
    <scope>NUCLEOTIDE SEQUENCE</scope>
    <source>
        <strain evidence="3">CBHHK188m</strain>
    </source>
</reference>
<feature type="transmembrane region" description="Helical" evidence="2">
    <location>
        <begin position="201"/>
        <end position="223"/>
    </location>
</feature>
<evidence type="ECO:0000313" key="4">
    <source>
        <dbReference type="Proteomes" id="UP001215280"/>
    </source>
</evidence>
<name>A0AAD7K0V7_9AGAR</name>
<evidence type="ECO:0000256" key="1">
    <source>
        <dbReference type="SAM" id="MobiDB-lite"/>
    </source>
</evidence>
<sequence length="398" mass="40870">MYASKVALFIWFHRHAYSVNGFVPREDSTANGASTASAASASATPTLSFNAIPELTACEPTTISWVYSATTGSNSTDIMGLNITNGGVAQPSATAFPSANDGGAFSQSISGGYINATAQNFTWGSVNVTAGWYALVASFPSTGTVQLSRPFDVVDGNNTSCLGVEVPAGTNNASVSNTHPTSSPSSTAGPTLNKSGSKLNAGAIAGGVLGAVALLAAVAAVYLKSRRRQHRDQVPSPNMALISKDTLQPFRSKQVSMGPAASKRAVYGSRAEPPTGNAARSGVGANQPIDIQPDLNRAHVVPSVPHPGTPNPTVNSSSAVAGHSQSFAARGRRQEEDEQDIAGVHAAPPPIPTPTQVPSLAPITTPAPAPIQHIDSGMRMLDPDSTVPLELPPVYTPD</sequence>
<keyword evidence="2" id="KW-0472">Membrane</keyword>
<keyword evidence="2" id="KW-1133">Transmembrane helix</keyword>